<organism evidence="4 5">
    <name type="scientific">Haloplasma contractile SSD-17B</name>
    <dbReference type="NCBI Taxonomy" id="1033810"/>
    <lineage>
        <taxon>Bacteria</taxon>
        <taxon>Bacillati</taxon>
        <taxon>Mycoplasmatota</taxon>
        <taxon>Mollicutes</taxon>
        <taxon>Haloplasmatales</taxon>
        <taxon>Haloplasmataceae</taxon>
        <taxon>Haloplasma</taxon>
    </lineage>
</organism>
<dbReference type="RefSeq" id="WP_008826129.1">
    <property type="nucleotide sequence ID" value="NZ_AFNU02000001.1"/>
</dbReference>
<dbReference type="Gene3D" id="3.90.79.10">
    <property type="entry name" value="Nucleoside Triphosphate Pyrophosphohydrolase"/>
    <property type="match status" value="1"/>
</dbReference>
<dbReference type="FunCoup" id="U2FM04">
    <property type="interactions" value="316"/>
</dbReference>
<dbReference type="STRING" id="1033810.HLPCO_000431"/>
<dbReference type="InterPro" id="IPR000086">
    <property type="entry name" value="NUDIX_hydrolase_dom"/>
</dbReference>
<dbReference type="CDD" id="cd03424">
    <property type="entry name" value="NUDIX_ADPRase_Nudt5_UGPPase_Nudt14"/>
    <property type="match status" value="1"/>
</dbReference>
<gene>
    <name evidence="4" type="ORF">HLPCO_000431</name>
</gene>
<dbReference type="InterPro" id="IPR015797">
    <property type="entry name" value="NUDIX_hydrolase-like_dom_sf"/>
</dbReference>
<evidence type="ECO:0000256" key="1">
    <source>
        <dbReference type="ARBA" id="ARBA00001946"/>
    </source>
</evidence>
<feature type="domain" description="Nudix hydrolase" evidence="3">
    <location>
        <begin position="37"/>
        <end position="167"/>
    </location>
</feature>
<dbReference type="InParanoid" id="U2FM04"/>
<proteinExistence type="predicted"/>
<accession>U2FM04</accession>
<sequence length="179" mass="20788">MKETQLKRNVIYNSSFLQVYEDDVDIDGKQAKRVVVDHSGAVSIIAINNEEKLILVRQFRYPVDQYTYETPAGKLDKNISIEETAHEELEEETGYRTDSLKLIGEYYTAVGFCNEKMHVFFTDQLEKVENPKACDDDEYIDLVAITLVEAKELIQKGLICDYKTLHAVMIYEDYLKKRQ</sequence>
<dbReference type="GO" id="GO:0019693">
    <property type="term" value="P:ribose phosphate metabolic process"/>
    <property type="evidence" value="ECO:0007669"/>
    <property type="project" value="TreeGrafter"/>
</dbReference>
<evidence type="ECO:0000256" key="2">
    <source>
        <dbReference type="ARBA" id="ARBA00022801"/>
    </source>
</evidence>
<keyword evidence="5" id="KW-1185">Reference proteome</keyword>
<evidence type="ECO:0000313" key="5">
    <source>
        <dbReference type="Proteomes" id="UP000005707"/>
    </source>
</evidence>
<evidence type="ECO:0000259" key="3">
    <source>
        <dbReference type="PROSITE" id="PS51462"/>
    </source>
</evidence>
<name>U2FM04_9MOLU</name>
<comment type="caution">
    <text evidence="4">The sequence shown here is derived from an EMBL/GenBank/DDBJ whole genome shotgun (WGS) entry which is preliminary data.</text>
</comment>
<dbReference type="GO" id="GO:0006753">
    <property type="term" value="P:nucleoside phosphate metabolic process"/>
    <property type="evidence" value="ECO:0007669"/>
    <property type="project" value="TreeGrafter"/>
</dbReference>
<dbReference type="PANTHER" id="PTHR11839">
    <property type="entry name" value="UDP/ADP-SUGAR PYROPHOSPHATASE"/>
    <property type="match status" value="1"/>
</dbReference>
<dbReference type="EC" id="3.6.1.13" evidence="4"/>
<reference evidence="4 5" key="1">
    <citation type="journal article" date="2011" name="J. Bacteriol.">
        <title>Genome sequence of Haloplasma contractile, an unusual contractile bacterium from a deep-sea anoxic brine lake.</title>
        <authorList>
            <person name="Antunes A."/>
            <person name="Alam I."/>
            <person name="El Dorry H."/>
            <person name="Siam R."/>
            <person name="Robertson A."/>
            <person name="Bajic V.B."/>
            <person name="Stingl U."/>
        </authorList>
    </citation>
    <scope>NUCLEOTIDE SEQUENCE [LARGE SCALE GENOMIC DNA]</scope>
    <source>
        <strain evidence="4 5">SSD-17B</strain>
    </source>
</reference>
<dbReference type="PANTHER" id="PTHR11839:SF18">
    <property type="entry name" value="NUDIX HYDROLASE DOMAIN-CONTAINING PROTEIN"/>
    <property type="match status" value="1"/>
</dbReference>
<comment type="cofactor">
    <cofactor evidence="1">
        <name>Mg(2+)</name>
        <dbReference type="ChEBI" id="CHEBI:18420"/>
    </cofactor>
</comment>
<dbReference type="PROSITE" id="PS51462">
    <property type="entry name" value="NUDIX"/>
    <property type="match status" value="1"/>
</dbReference>
<dbReference type="OrthoDB" id="9806150at2"/>
<dbReference type="EMBL" id="AFNU02000001">
    <property type="protein sequence ID" value="ERJ13765.1"/>
    <property type="molecule type" value="Genomic_DNA"/>
</dbReference>
<dbReference type="Proteomes" id="UP000005707">
    <property type="component" value="Unassembled WGS sequence"/>
</dbReference>
<dbReference type="eggNOG" id="COG0494">
    <property type="taxonomic scope" value="Bacteria"/>
</dbReference>
<dbReference type="Pfam" id="PF00293">
    <property type="entry name" value="NUDIX"/>
    <property type="match status" value="1"/>
</dbReference>
<evidence type="ECO:0000313" key="4">
    <source>
        <dbReference type="EMBL" id="ERJ13765.1"/>
    </source>
</evidence>
<keyword evidence="2 4" id="KW-0378">Hydrolase</keyword>
<dbReference type="AlphaFoldDB" id="U2FM04"/>
<dbReference type="SUPFAM" id="SSF55811">
    <property type="entry name" value="Nudix"/>
    <property type="match status" value="1"/>
</dbReference>
<dbReference type="GO" id="GO:0047631">
    <property type="term" value="F:ADP-ribose diphosphatase activity"/>
    <property type="evidence" value="ECO:0007669"/>
    <property type="project" value="UniProtKB-EC"/>
</dbReference>
<dbReference type="GO" id="GO:0005829">
    <property type="term" value="C:cytosol"/>
    <property type="evidence" value="ECO:0007669"/>
    <property type="project" value="TreeGrafter"/>
</dbReference>
<protein>
    <submittedName>
        <fullName evidence="4">ADP-ribose pyrophosphatase protein</fullName>
        <ecNumber evidence="4">3.6.1.13</ecNumber>
    </submittedName>
</protein>
<reference evidence="4 5" key="2">
    <citation type="journal article" date="2013" name="PLoS ONE">
        <title>INDIGO - INtegrated Data Warehouse of MIcrobial GenOmes with Examples from the Red Sea Extremophiles.</title>
        <authorList>
            <person name="Alam I."/>
            <person name="Antunes A."/>
            <person name="Kamau A.A."/>
            <person name="Ba Alawi W."/>
            <person name="Kalkatawi M."/>
            <person name="Stingl U."/>
            <person name="Bajic V.B."/>
        </authorList>
    </citation>
    <scope>NUCLEOTIDE SEQUENCE [LARGE SCALE GENOMIC DNA]</scope>
    <source>
        <strain evidence="4 5">SSD-17B</strain>
    </source>
</reference>